<name>F0QYW6_VULM7</name>
<dbReference type="AlphaFoldDB" id="F0QYW6"/>
<organism evidence="3 4">
    <name type="scientific">Vulcanisaeta moutnovskia (strain 768-28)</name>
    <dbReference type="NCBI Taxonomy" id="985053"/>
    <lineage>
        <taxon>Archaea</taxon>
        <taxon>Thermoproteota</taxon>
        <taxon>Thermoprotei</taxon>
        <taxon>Thermoproteales</taxon>
        <taxon>Thermoproteaceae</taxon>
        <taxon>Vulcanisaeta</taxon>
    </lineage>
</organism>
<dbReference type="Pfam" id="PF01558">
    <property type="entry name" value="POR"/>
    <property type="match status" value="1"/>
</dbReference>
<proteinExistence type="predicted"/>
<dbReference type="HOGENOM" id="CLU_087284_2_0_2"/>
<evidence type="ECO:0000313" key="4">
    <source>
        <dbReference type="Proteomes" id="UP000007485"/>
    </source>
</evidence>
<dbReference type="PANTHER" id="PTHR42730:SF1">
    <property type="entry name" value="2-OXOGLUTARATE SYNTHASE SUBUNIT KORC"/>
    <property type="match status" value="1"/>
</dbReference>
<dbReference type="InterPro" id="IPR052554">
    <property type="entry name" value="2-oxoglutarate_synth_KorC"/>
</dbReference>
<dbReference type="SUPFAM" id="SSF53323">
    <property type="entry name" value="Pyruvate-ferredoxin oxidoreductase, PFOR, domain III"/>
    <property type="match status" value="1"/>
</dbReference>
<gene>
    <name evidence="3" type="ordered locus">VMUT_0030</name>
</gene>
<dbReference type="InterPro" id="IPR019752">
    <property type="entry name" value="Pyrv/ketoisovalerate_OxRed_cat"/>
</dbReference>
<dbReference type="GO" id="GO:0016903">
    <property type="term" value="F:oxidoreductase activity, acting on the aldehyde or oxo group of donors"/>
    <property type="evidence" value="ECO:0007669"/>
    <property type="project" value="InterPro"/>
</dbReference>
<reference evidence="3 4" key="1">
    <citation type="journal article" date="2011" name="J. Bacteriol.">
        <title>Complete genome sequence of 'Vulcanisaeta moutnovskia' strain 768-28, a novel member of the hyperthermophilic crenarchaeal genus vulcanisaeta.</title>
        <authorList>
            <person name="Gumerov V.M."/>
            <person name="Mardanov A.V."/>
            <person name="Beletsky A.V."/>
            <person name="Prokofeva M.I."/>
            <person name="Bonch-Osmolovskaya E.A."/>
            <person name="Ravin N.V."/>
            <person name="Skryabin K.G."/>
        </authorList>
    </citation>
    <scope>NUCLEOTIDE SEQUENCE [LARGE SCALE GENOMIC DNA]</scope>
    <source>
        <strain evidence="3 4">768-28</strain>
    </source>
</reference>
<dbReference type="Proteomes" id="UP000007485">
    <property type="component" value="Chromosome"/>
</dbReference>
<feature type="domain" description="Pyruvate/ketoisovalerate oxidoreductase catalytic" evidence="2">
    <location>
        <begin position="11"/>
        <end position="189"/>
    </location>
</feature>
<dbReference type="EMBL" id="CP002529">
    <property type="protein sequence ID" value="ADY00247.1"/>
    <property type="molecule type" value="Genomic_DNA"/>
</dbReference>
<dbReference type="PANTHER" id="PTHR42730">
    <property type="entry name" value="2-OXOGLUTARATE SYNTHASE SUBUNIT KORC"/>
    <property type="match status" value="1"/>
</dbReference>
<dbReference type="InterPro" id="IPR002869">
    <property type="entry name" value="Pyrv_flavodox_OxRed_cen"/>
</dbReference>
<dbReference type="Gene3D" id="3.40.920.10">
    <property type="entry name" value="Pyruvate-ferredoxin oxidoreductase, PFOR, domain III"/>
    <property type="match status" value="1"/>
</dbReference>
<sequence>MRYEIRFAGFGGQGVITAGRLLALMVIEAEPSIYVVYSPSYGFQTRGGDAVSDVIISDEEIDFPKARYLDLALILSQQAYNKYCRYVREDGALIVDKYINRQGTCQSKRHHELDIVANAKALGGDVFSSMIALGSAIRFFESKSIPNDKLTLSLAEKIVADYFKESLIGRRVNVEDIIAKNIKALRLGYKMVTI</sequence>
<evidence type="ECO:0000313" key="3">
    <source>
        <dbReference type="EMBL" id="ADY00247.1"/>
    </source>
</evidence>
<dbReference type="eggNOG" id="arCOG01602">
    <property type="taxonomic scope" value="Archaea"/>
</dbReference>
<protein>
    <submittedName>
        <fullName evidence="3">2-ketoglutarate:ferredoxin oxidoreductase (KGOR), subunit gamma</fullName>
    </submittedName>
</protein>
<dbReference type="KEGG" id="vmo:VMUT_0030"/>
<evidence type="ECO:0000259" key="2">
    <source>
        <dbReference type="Pfam" id="PF01558"/>
    </source>
</evidence>
<keyword evidence="4" id="KW-1185">Reference proteome</keyword>
<accession>F0QYW6</accession>
<evidence type="ECO:0000256" key="1">
    <source>
        <dbReference type="ARBA" id="ARBA00023002"/>
    </source>
</evidence>
<keyword evidence="1" id="KW-0560">Oxidoreductase</keyword>
<dbReference type="STRING" id="985053.VMUT_0030"/>